<protein>
    <submittedName>
        <fullName evidence="1">Pyridoxamine 5'-phosphate oxidase family protein</fullName>
    </submittedName>
</protein>
<evidence type="ECO:0000313" key="2">
    <source>
        <dbReference type="Proteomes" id="UP001268864"/>
    </source>
</evidence>
<dbReference type="InterPro" id="IPR012349">
    <property type="entry name" value="Split_barrel_FMN-bd"/>
</dbReference>
<dbReference type="EMBL" id="JAMQOS010000004">
    <property type="protein sequence ID" value="MDS0282897.1"/>
    <property type="molecule type" value="Genomic_DNA"/>
</dbReference>
<dbReference type="Proteomes" id="UP001268864">
    <property type="component" value="Unassembled WGS sequence"/>
</dbReference>
<reference evidence="1 2" key="1">
    <citation type="submission" date="2022-06" db="EMBL/GenBank/DDBJ databases">
        <title>Halomicroarcula sp. a new haloarchaeum isolate from saline soil.</title>
        <authorList>
            <person name="Strakova D."/>
            <person name="Galisteo C."/>
            <person name="Sanchez-Porro C."/>
            <person name="Ventosa A."/>
        </authorList>
    </citation>
    <scope>NUCLEOTIDE SEQUENCE [LARGE SCALE GENOMIC DNA]</scope>
    <source>
        <strain evidence="1 2">S3CR25-11</strain>
    </source>
</reference>
<keyword evidence="2" id="KW-1185">Reference proteome</keyword>
<organism evidence="1 2">
    <name type="scientific">Haloarcula onubensis</name>
    <dbReference type="NCBI Taxonomy" id="2950539"/>
    <lineage>
        <taxon>Archaea</taxon>
        <taxon>Methanobacteriati</taxon>
        <taxon>Methanobacteriota</taxon>
        <taxon>Stenosarchaea group</taxon>
        <taxon>Halobacteria</taxon>
        <taxon>Halobacteriales</taxon>
        <taxon>Haloarculaceae</taxon>
        <taxon>Haloarcula</taxon>
    </lineage>
</organism>
<dbReference type="InterPro" id="IPR024747">
    <property type="entry name" value="Pyridox_Oxase-rel"/>
</dbReference>
<dbReference type="RefSeq" id="WP_310900736.1">
    <property type="nucleotide sequence ID" value="NZ_JAMQOS010000004.1"/>
</dbReference>
<evidence type="ECO:0000313" key="1">
    <source>
        <dbReference type="EMBL" id="MDS0282897.1"/>
    </source>
</evidence>
<proteinExistence type="predicted"/>
<dbReference type="Gene3D" id="2.30.110.10">
    <property type="entry name" value="Electron Transport, Fmn-binding Protein, Chain A"/>
    <property type="match status" value="1"/>
</dbReference>
<accession>A0ABU2FQ63</accession>
<sequence length="154" mass="16827">MTEDPYAQWTGEPMAEADVEALLGVADHGVLGLADGDEPYTIPVSFGYDDGDVFFAFVRAGPDSEKGEFIADGKTARLLVTDIRARFDWQSVAVTGPVESVNLTDANWSRLVDALTENPWFSTAFDDDERVEGVQGWRLVPETVTGLEVRPETA</sequence>
<name>A0ABU2FQ63_9EURY</name>
<dbReference type="SUPFAM" id="SSF50475">
    <property type="entry name" value="FMN-binding split barrel"/>
    <property type="match status" value="1"/>
</dbReference>
<dbReference type="Pfam" id="PF12900">
    <property type="entry name" value="Pyridox_ox_2"/>
    <property type="match status" value="1"/>
</dbReference>
<gene>
    <name evidence="1" type="ORF">NDI86_12250</name>
</gene>
<comment type="caution">
    <text evidence="1">The sequence shown here is derived from an EMBL/GenBank/DDBJ whole genome shotgun (WGS) entry which is preliminary data.</text>
</comment>